<organism evidence="1 2">
    <name type="scientific">Hyalomma asiaticum</name>
    <name type="common">Tick</name>
    <dbReference type="NCBI Taxonomy" id="266040"/>
    <lineage>
        <taxon>Eukaryota</taxon>
        <taxon>Metazoa</taxon>
        <taxon>Ecdysozoa</taxon>
        <taxon>Arthropoda</taxon>
        <taxon>Chelicerata</taxon>
        <taxon>Arachnida</taxon>
        <taxon>Acari</taxon>
        <taxon>Parasitiformes</taxon>
        <taxon>Ixodida</taxon>
        <taxon>Ixodoidea</taxon>
        <taxon>Ixodidae</taxon>
        <taxon>Hyalomminae</taxon>
        <taxon>Hyalomma</taxon>
    </lineage>
</organism>
<evidence type="ECO:0000313" key="2">
    <source>
        <dbReference type="Proteomes" id="UP000821845"/>
    </source>
</evidence>
<keyword evidence="2" id="KW-1185">Reference proteome</keyword>
<reference evidence="1" key="1">
    <citation type="submission" date="2020-05" db="EMBL/GenBank/DDBJ databases">
        <title>Large-scale comparative analyses of tick genomes elucidate their genetic diversity and vector capacities.</title>
        <authorList>
            <person name="Jia N."/>
            <person name="Wang J."/>
            <person name="Shi W."/>
            <person name="Du L."/>
            <person name="Sun Y."/>
            <person name="Zhan W."/>
            <person name="Jiang J."/>
            <person name="Wang Q."/>
            <person name="Zhang B."/>
            <person name="Ji P."/>
            <person name="Sakyi L.B."/>
            <person name="Cui X."/>
            <person name="Yuan T."/>
            <person name="Jiang B."/>
            <person name="Yang W."/>
            <person name="Lam T.T.-Y."/>
            <person name="Chang Q."/>
            <person name="Ding S."/>
            <person name="Wang X."/>
            <person name="Zhu J."/>
            <person name="Ruan X."/>
            <person name="Zhao L."/>
            <person name="Wei J."/>
            <person name="Que T."/>
            <person name="Du C."/>
            <person name="Cheng J."/>
            <person name="Dai P."/>
            <person name="Han X."/>
            <person name="Huang E."/>
            <person name="Gao Y."/>
            <person name="Liu J."/>
            <person name="Shao H."/>
            <person name="Ye R."/>
            <person name="Li L."/>
            <person name="Wei W."/>
            <person name="Wang X."/>
            <person name="Wang C."/>
            <person name="Yang T."/>
            <person name="Huo Q."/>
            <person name="Li W."/>
            <person name="Guo W."/>
            <person name="Chen H."/>
            <person name="Zhou L."/>
            <person name="Ni X."/>
            <person name="Tian J."/>
            <person name="Zhou Y."/>
            <person name="Sheng Y."/>
            <person name="Liu T."/>
            <person name="Pan Y."/>
            <person name="Xia L."/>
            <person name="Li J."/>
            <person name="Zhao F."/>
            <person name="Cao W."/>
        </authorList>
    </citation>
    <scope>NUCLEOTIDE SEQUENCE</scope>
    <source>
        <strain evidence="1">Hyas-2018</strain>
    </source>
</reference>
<sequence>MLVGHTQEAEEEDVVRMLPSVDRPVSLAEVRTSACRERFLKLQPLTWLPVLLVFALISWAYYAYVLVFCLLIVAQGSIVEAVVFGVGFHLLLIMCLWSYTKTMTTAIPDVPPAYLLSVGEQQALANCRSERTRRGLLEMLASERGIITIGPDGCARYCQMCQLLKPDRCHHCSACQRCIVKMDHHCPWFNNCICFNTYKFFLLTLFYAVALCVYSVATLAAYSVASWSDASLLKSYGFHLGFIVLVGSSLAVGLGTFLAMHLSMVSKNETTLEGLRNEVFQEYGDSFDLGSRYDNFVQVFGPRRSLWMVPVFTSVGDGVRFPTRLHPTRGAVESLPSTIVATYTAATYSTGSSSPEAIADVVHIAQ</sequence>
<protein>
    <submittedName>
        <fullName evidence="1">Uncharacterized protein</fullName>
    </submittedName>
</protein>
<accession>A0ACB7SMM3</accession>
<comment type="caution">
    <text evidence="1">The sequence shown here is derived from an EMBL/GenBank/DDBJ whole genome shotgun (WGS) entry which is preliminary data.</text>
</comment>
<dbReference type="Proteomes" id="UP000821845">
    <property type="component" value="Chromosome 3"/>
</dbReference>
<name>A0ACB7SMM3_HYAAI</name>
<evidence type="ECO:0000313" key="1">
    <source>
        <dbReference type="EMBL" id="KAH6935307.1"/>
    </source>
</evidence>
<dbReference type="EMBL" id="CM023483">
    <property type="protein sequence ID" value="KAH6935307.1"/>
    <property type="molecule type" value="Genomic_DNA"/>
</dbReference>
<proteinExistence type="predicted"/>
<gene>
    <name evidence="1" type="ORF">HPB50_005059</name>
</gene>